<protein>
    <submittedName>
        <fullName evidence="1">Uncharacterized protein</fullName>
    </submittedName>
</protein>
<dbReference type="EMBL" id="JBHMCY010000039">
    <property type="protein sequence ID" value="MFB9465090.1"/>
    <property type="molecule type" value="Genomic_DNA"/>
</dbReference>
<sequence length="265" mass="28142">MTATPGGDSATVPAPVPVSIPAADGEPAHLRFVEEAAAVTGDLLAGTVSAIRAGRLGRGLWHPTGFATFDIAHVPALGLVRVHFWPDGLRRGLPGHPSIHQHCFRLYSRVLAGEYRESQYGVVGPGLHDTRGVPFGARRLRVYEVRPTRVTGKDEVHETGEDLDVVPTLRAARFPAGTWHEVPVRTFHATPIARDRFCVTLAVLSLPVHGAADVLLGRPGGGSSVNVRRVVSEGERELMCRQFVAAADAAAPDPGSPGPASPDPR</sequence>
<organism evidence="1 2">
    <name type="scientific">Streptomyces cinereospinus</name>
    <dbReference type="NCBI Taxonomy" id="285561"/>
    <lineage>
        <taxon>Bacteria</taxon>
        <taxon>Bacillati</taxon>
        <taxon>Actinomycetota</taxon>
        <taxon>Actinomycetes</taxon>
        <taxon>Kitasatosporales</taxon>
        <taxon>Streptomycetaceae</taxon>
        <taxon>Streptomyces</taxon>
    </lineage>
</organism>
<keyword evidence="2" id="KW-1185">Reference proteome</keyword>
<dbReference type="RefSeq" id="WP_381347921.1">
    <property type="nucleotide sequence ID" value="NZ_JBHMCY010000039.1"/>
</dbReference>
<name>A0ABV5N494_9ACTN</name>
<dbReference type="Proteomes" id="UP001589709">
    <property type="component" value="Unassembled WGS sequence"/>
</dbReference>
<proteinExistence type="predicted"/>
<evidence type="ECO:0000313" key="1">
    <source>
        <dbReference type="EMBL" id="MFB9465090.1"/>
    </source>
</evidence>
<accession>A0ABV5N494</accession>
<comment type="caution">
    <text evidence="1">The sequence shown here is derived from an EMBL/GenBank/DDBJ whole genome shotgun (WGS) entry which is preliminary data.</text>
</comment>
<evidence type="ECO:0000313" key="2">
    <source>
        <dbReference type="Proteomes" id="UP001589709"/>
    </source>
</evidence>
<reference evidence="1 2" key="1">
    <citation type="submission" date="2024-09" db="EMBL/GenBank/DDBJ databases">
        <authorList>
            <person name="Sun Q."/>
            <person name="Mori K."/>
        </authorList>
    </citation>
    <scope>NUCLEOTIDE SEQUENCE [LARGE SCALE GENOMIC DNA]</scope>
    <source>
        <strain evidence="1 2">JCM 6917</strain>
    </source>
</reference>
<gene>
    <name evidence="1" type="ORF">ACFF45_20820</name>
</gene>